<comment type="similarity">
    <text evidence="2">Belongs to the AB hydrolase superfamily. Epoxide hydrolase family.</text>
</comment>
<proteinExistence type="inferred from homology"/>
<dbReference type="STRING" id="1287681.M7T766"/>
<dbReference type="OMA" id="MHLIHHD"/>
<keyword evidence="1" id="KW-0378">Hydrolase</keyword>
<dbReference type="InterPro" id="IPR000639">
    <property type="entry name" value="Epox_hydrolase-like"/>
</dbReference>
<evidence type="ECO:0000256" key="2">
    <source>
        <dbReference type="ARBA" id="ARBA00038334"/>
    </source>
</evidence>
<dbReference type="GO" id="GO:0016787">
    <property type="term" value="F:hydrolase activity"/>
    <property type="evidence" value="ECO:0007669"/>
    <property type="project" value="UniProtKB-KW"/>
</dbReference>
<dbReference type="HOGENOM" id="CLU_020336_7_3_1"/>
<dbReference type="EMBL" id="KB705390">
    <property type="protein sequence ID" value="EMR72733.1"/>
    <property type="molecule type" value="Genomic_DNA"/>
</dbReference>
<dbReference type="PRINTS" id="PR00412">
    <property type="entry name" value="EPOXHYDRLASE"/>
</dbReference>
<dbReference type="OrthoDB" id="408373at2759"/>
<dbReference type="Proteomes" id="UP000012174">
    <property type="component" value="Unassembled WGS sequence"/>
</dbReference>
<gene>
    <name evidence="4" type="ORF">UCREL1_209</name>
</gene>
<organism evidence="4 5">
    <name type="scientific">Eutypa lata (strain UCR-EL1)</name>
    <name type="common">Grapevine dieback disease fungus</name>
    <name type="synonym">Eutypa armeniacae</name>
    <dbReference type="NCBI Taxonomy" id="1287681"/>
    <lineage>
        <taxon>Eukaryota</taxon>
        <taxon>Fungi</taxon>
        <taxon>Dikarya</taxon>
        <taxon>Ascomycota</taxon>
        <taxon>Pezizomycotina</taxon>
        <taxon>Sordariomycetes</taxon>
        <taxon>Xylariomycetidae</taxon>
        <taxon>Xylariales</taxon>
        <taxon>Diatrypaceae</taxon>
        <taxon>Eutypa</taxon>
    </lineage>
</organism>
<dbReference type="eggNOG" id="KOG4178">
    <property type="taxonomic scope" value="Eukaryota"/>
</dbReference>
<dbReference type="PRINTS" id="PR00111">
    <property type="entry name" value="ABHYDROLASE"/>
</dbReference>
<evidence type="ECO:0000256" key="1">
    <source>
        <dbReference type="ARBA" id="ARBA00022801"/>
    </source>
</evidence>
<protein>
    <submittedName>
        <fullName evidence="4">Putative alpha beta fold family protein</fullName>
    </submittedName>
</protein>
<dbReference type="PANTHER" id="PTHR43329">
    <property type="entry name" value="EPOXIDE HYDROLASE"/>
    <property type="match status" value="1"/>
</dbReference>
<evidence type="ECO:0000313" key="5">
    <source>
        <dbReference type="Proteomes" id="UP000012174"/>
    </source>
</evidence>
<dbReference type="Pfam" id="PF00561">
    <property type="entry name" value="Abhydrolase_1"/>
    <property type="match status" value="1"/>
</dbReference>
<dbReference type="Gene3D" id="3.40.50.1820">
    <property type="entry name" value="alpha/beta hydrolase"/>
    <property type="match status" value="1"/>
</dbReference>
<dbReference type="KEGG" id="ela:UCREL1_209"/>
<feature type="domain" description="AB hydrolase-1" evidence="3">
    <location>
        <begin position="31"/>
        <end position="143"/>
    </location>
</feature>
<dbReference type="SUPFAM" id="SSF53474">
    <property type="entry name" value="alpha/beta-Hydrolases"/>
    <property type="match status" value="1"/>
</dbReference>
<accession>M7T766</accession>
<dbReference type="InterPro" id="IPR000073">
    <property type="entry name" value="AB_hydrolase_1"/>
</dbReference>
<evidence type="ECO:0000313" key="4">
    <source>
        <dbReference type="EMBL" id="EMR72733.1"/>
    </source>
</evidence>
<dbReference type="InterPro" id="IPR029058">
    <property type="entry name" value="AB_hydrolase_fold"/>
</dbReference>
<evidence type="ECO:0000259" key="3">
    <source>
        <dbReference type="Pfam" id="PF00561"/>
    </source>
</evidence>
<dbReference type="AlphaFoldDB" id="M7T766"/>
<keyword evidence="5" id="KW-1185">Reference proteome</keyword>
<reference evidence="5" key="1">
    <citation type="journal article" date="2013" name="Genome Announc.">
        <title>Draft genome sequence of the grapevine dieback fungus Eutypa lata UCR-EL1.</title>
        <authorList>
            <person name="Blanco-Ulate B."/>
            <person name="Rolshausen P.E."/>
            <person name="Cantu D."/>
        </authorList>
    </citation>
    <scope>NUCLEOTIDE SEQUENCE [LARGE SCALE GENOMIC DNA]</scope>
    <source>
        <strain evidence="5">UCR-EL1</strain>
    </source>
</reference>
<sequence>MPTSLPLNEPSEGFITNDNLRIHYYVAGQGPLLVLLHGFPDNAESFRPQLLEFSKKYTVVCPTLRGYSPSDTPDDSDAYQLGLVVEDILAILNHFKAEKAVVGGHDFGGAAIQLLSLLHPDRVAGLIIINSPIVPTFYDLVNFDDEQQKLSVYTIPYINYQPGDPIDIDYIVRNIRDDTRRKAVRDYLATAPVHGMLAYYKKNFPGPPYGQKVNTSMMLYQVPTLIIWGLEDEYFSLKMLDSIPQHFMESTRLVTIPRAGHWAFRDQPSKVNREIWSWLAELEPDHHSE</sequence>
<name>M7T766_EUTLA</name>